<name>A0AAD3YF65_9TREE</name>
<reference evidence="3" key="1">
    <citation type="journal article" date="2023" name="BMC Genomics">
        <title>Chromosome-level genome assemblies of Cutaneotrichosporon spp. (Trichosporonales, Basidiomycota) reveal imbalanced evolution between nucleotide sequences and chromosome synteny.</title>
        <authorList>
            <person name="Kobayashi Y."/>
            <person name="Kayamori A."/>
            <person name="Aoki K."/>
            <person name="Shiwa Y."/>
            <person name="Matsutani M."/>
            <person name="Fujita N."/>
            <person name="Sugita T."/>
            <person name="Iwasaki W."/>
            <person name="Tanaka N."/>
            <person name="Takashima M."/>
        </authorList>
    </citation>
    <scope>NUCLEOTIDE SEQUENCE</scope>
    <source>
        <strain evidence="3">HIS016</strain>
    </source>
</reference>
<feature type="compositionally biased region" description="Low complexity" evidence="1">
    <location>
        <begin position="304"/>
        <end position="324"/>
    </location>
</feature>
<dbReference type="EMBL" id="BTCM01000008">
    <property type="protein sequence ID" value="GMK59647.1"/>
    <property type="molecule type" value="Genomic_DNA"/>
</dbReference>
<feature type="compositionally biased region" description="Low complexity" evidence="1">
    <location>
        <begin position="543"/>
        <end position="554"/>
    </location>
</feature>
<keyword evidence="2" id="KW-0812">Transmembrane</keyword>
<feature type="compositionally biased region" description="Polar residues" evidence="1">
    <location>
        <begin position="132"/>
        <end position="161"/>
    </location>
</feature>
<comment type="caution">
    <text evidence="3">The sequence shown here is derived from an EMBL/GenBank/DDBJ whole genome shotgun (WGS) entry which is preliminary data.</text>
</comment>
<keyword evidence="2" id="KW-1133">Transmembrane helix</keyword>
<gene>
    <name evidence="3" type="ORF">CspeluHIS016_0802530</name>
</gene>
<proteinExistence type="predicted"/>
<feature type="compositionally biased region" description="Polar residues" evidence="1">
    <location>
        <begin position="204"/>
        <end position="224"/>
    </location>
</feature>
<reference evidence="3" key="2">
    <citation type="submission" date="2023-06" db="EMBL/GenBank/DDBJ databases">
        <authorList>
            <person name="Kobayashi Y."/>
            <person name="Kayamori A."/>
            <person name="Aoki K."/>
            <person name="Shiwa Y."/>
            <person name="Fujita N."/>
            <person name="Sugita T."/>
            <person name="Iwasaki W."/>
            <person name="Tanaka N."/>
            <person name="Takashima M."/>
        </authorList>
    </citation>
    <scope>NUCLEOTIDE SEQUENCE</scope>
    <source>
        <strain evidence="3">HIS016</strain>
    </source>
</reference>
<feature type="compositionally biased region" description="Polar residues" evidence="1">
    <location>
        <begin position="237"/>
        <end position="250"/>
    </location>
</feature>
<feature type="compositionally biased region" description="Low complexity" evidence="1">
    <location>
        <begin position="508"/>
        <end position="523"/>
    </location>
</feature>
<keyword evidence="2" id="KW-0472">Membrane</keyword>
<keyword evidence="4" id="KW-1185">Reference proteome</keyword>
<accession>A0AAD3YF65</accession>
<protein>
    <submittedName>
        <fullName evidence="3">Uncharacterized protein</fullName>
    </submittedName>
</protein>
<feature type="compositionally biased region" description="Basic and acidic residues" evidence="1">
    <location>
        <begin position="487"/>
        <end position="498"/>
    </location>
</feature>
<feature type="transmembrane region" description="Helical" evidence="2">
    <location>
        <begin position="41"/>
        <end position="61"/>
    </location>
</feature>
<evidence type="ECO:0000256" key="2">
    <source>
        <dbReference type="SAM" id="Phobius"/>
    </source>
</evidence>
<evidence type="ECO:0000256" key="1">
    <source>
        <dbReference type="SAM" id="MobiDB-lite"/>
    </source>
</evidence>
<feature type="region of interest" description="Disordered" evidence="1">
    <location>
        <begin position="201"/>
        <end position="259"/>
    </location>
</feature>
<feature type="region of interest" description="Disordered" evidence="1">
    <location>
        <begin position="431"/>
        <end position="582"/>
    </location>
</feature>
<feature type="compositionally biased region" description="Basic and acidic residues" evidence="1">
    <location>
        <begin position="284"/>
        <end position="293"/>
    </location>
</feature>
<feature type="region of interest" description="Disordered" evidence="1">
    <location>
        <begin position="271"/>
        <end position="367"/>
    </location>
</feature>
<dbReference type="Proteomes" id="UP001222932">
    <property type="component" value="Unassembled WGS sequence"/>
</dbReference>
<feature type="compositionally biased region" description="Polar residues" evidence="1">
    <location>
        <begin position="472"/>
        <end position="481"/>
    </location>
</feature>
<feature type="region of interest" description="Disordered" evidence="1">
    <location>
        <begin position="110"/>
        <end position="182"/>
    </location>
</feature>
<sequence length="582" mass="61064">MFPNSARAVYARSDEFKLKPRVVGASQDRSNNNKWVQSPGAIAGFTIVFSVVAIACVYLLWRGPNRDAFPCIKRKEERKDNEQDAYTHDFSGRGPANWRDTIVREEAFFPVPKGTGVPPSGSEKDFAPRPSRTASLYSYDSRYTTATTANGAPRSNRNSRTSFDRTSRVGNRRPPSLGAASSFSIPELPEAAHFAEQDQPMTFPAQSPQYPTLPRSPSNGSNQADIFDPSSPGLLSVNGTYARSQATSPPATAAVSNRRSLVRRSVGSAVGIPSPLAQSTLSDGTDKPLSPERRKSRTVSFVEQRQSSSTSSPPRTQSRTSTRSAPVGHLPPGAGEPHASIPPMPQYLRSGGADEATPMPASGMSWTGTGYTPEAGLFQSSGEAYQLPDGAYNPTHPVALAHAKLSSASASPSLSSAPIFPAPTFPVAHAYVTPPQSPTRRTPAAPGDMSLVSRSPSANASADPRSVEEGYTSATLSSSGTHGPVSSEEHAGSSDSRSEPSSPPFSTPPTSVSNVSTTASSITGEGGARVVSGKKAGHRKGESTSSSPNSSSSSHMGGLWYDSAGTSPHGIQPPTVAPPARV</sequence>
<organism evidence="3 4">
    <name type="scientific">Cutaneotrichosporon spelunceum</name>
    <dbReference type="NCBI Taxonomy" id="1672016"/>
    <lineage>
        <taxon>Eukaryota</taxon>
        <taxon>Fungi</taxon>
        <taxon>Dikarya</taxon>
        <taxon>Basidiomycota</taxon>
        <taxon>Agaricomycotina</taxon>
        <taxon>Tremellomycetes</taxon>
        <taxon>Trichosporonales</taxon>
        <taxon>Trichosporonaceae</taxon>
        <taxon>Cutaneotrichosporon</taxon>
    </lineage>
</organism>
<dbReference type="AlphaFoldDB" id="A0AAD3YF65"/>
<evidence type="ECO:0000313" key="4">
    <source>
        <dbReference type="Proteomes" id="UP001222932"/>
    </source>
</evidence>
<evidence type="ECO:0000313" key="3">
    <source>
        <dbReference type="EMBL" id="GMK59647.1"/>
    </source>
</evidence>